<dbReference type="SUPFAM" id="SSF54928">
    <property type="entry name" value="RNA-binding domain, RBD"/>
    <property type="match status" value="1"/>
</dbReference>
<keyword evidence="3" id="KW-0539">Nucleus</keyword>
<dbReference type="Gene3D" id="3.30.70.330">
    <property type="match status" value="1"/>
</dbReference>
<dbReference type="EMBL" id="ATLV01018223">
    <property type="status" value="NOT_ANNOTATED_CDS"/>
    <property type="molecule type" value="Genomic_DNA"/>
</dbReference>
<dbReference type="OrthoDB" id="5970at2759"/>
<dbReference type="InterPro" id="IPR000504">
    <property type="entry name" value="RRM_dom"/>
</dbReference>
<dbReference type="GO" id="GO:0003723">
    <property type="term" value="F:RNA binding"/>
    <property type="evidence" value="ECO:0007669"/>
    <property type="project" value="UniProtKB-UniRule"/>
</dbReference>
<feature type="compositionally biased region" description="Basic and acidic residues" evidence="5">
    <location>
        <begin position="219"/>
        <end position="230"/>
    </location>
</feature>
<evidence type="ECO:0000313" key="9">
    <source>
        <dbReference type="Proteomes" id="UP000030765"/>
    </source>
</evidence>
<dbReference type="AlphaFoldDB" id="A0A084VXY6"/>
<dbReference type="EnsemblMetazoa" id="ASIC010597-RA">
    <property type="protein sequence ID" value="ASIC010597-PA"/>
    <property type="gene ID" value="ASIC010597"/>
</dbReference>
<comment type="subcellular location">
    <subcellularLocation>
        <location evidence="1">Nucleus</location>
    </subcellularLocation>
</comment>
<dbReference type="GO" id="GO:0005634">
    <property type="term" value="C:nucleus"/>
    <property type="evidence" value="ECO:0007669"/>
    <property type="project" value="UniProtKB-SubCell"/>
</dbReference>
<dbReference type="Proteomes" id="UP000030765">
    <property type="component" value="Unassembled WGS sequence"/>
</dbReference>
<organism evidence="7">
    <name type="scientific">Anopheles sinensis</name>
    <name type="common">Mosquito</name>
    <dbReference type="NCBI Taxonomy" id="74873"/>
    <lineage>
        <taxon>Eukaryota</taxon>
        <taxon>Metazoa</taxon>
        <taxon>Ecdysozoa</taxon>
        <taxon>Arthropoda</taxon>
        <taxon>Hexapoda</taxon>
        <taxon>Insecta</taxon>
        <taxon>Pterygota</taxon>
        <taxon>Neoptera</taxon>
        <taxon>Endopterygota</taxon>
        <taxon>Diptera</taxon>
        <taxon>Nematocera</taxon>
        <taxon>Culicoidea</taxon>
        <taxon>Culicidae</taxon>
        <taxon>Anophelinae</taxon>
        <taxon>Anopheles</taxon>
    </lineage>
</organism>
<keyword evidence="2 4" id="KW-0694">RNA-binding</keyword>
<dbReference type="FunFam" id="3.30.70.330:FF:001074">
    <property type="entry name" value="Splicing factor, arginine/serine-rich 7"/>
    <property type="match status" value="1"/>
</dbReference>
<evidence type="ECO:0000256" key="3">
    <source>
        <dbReference type="ARBA" id="ARBA00023242"/>
    </source>
</evidence>
<evidence type="ECO:0000256" key="4">
    <source>
        <dbReference type="PROSITE-ProRule" id="PRU00176"/>
    </source>
</evidence>
<dbReference type="EMBL" id="ATLV01018225">
    <property type="status" value="NOT_ANNOTATED_CDS"/>
    <property type="molecule type" value="Genomic_DNA"/>
</dbReference>
<keyword evidence="9" id="KW-1185">Reference proteome</keyword>
<dbReference type="Pfam" id="PF00076">
    <property type="entry name" value="RRM_1"/>
    <property type="match status" value="1"/>
</dbReference>
<proteinExistence type="predicted"/>
<evidence type="ECO:0000256" key="1">
    <source>
        <dbReference type="ARBA" id="ARBA00004123"/>
    </source>
</evidence>
<dbReference type="SMART" id="SM00360">
    <property type="entry name" value="RRM"/>
    <property type="match status" value="1"/>
</dbReference>
<evidence type="ECO:0000313" key="7">
    <source>
        <dbReference type="EMBL" id="KFB42830.1"/>
    </source>
</evidence>
<dbReference type="EMBL" id="ATLV01018224">
    <property type="status" value="NOT_ANNOTATED_CDS"/>
    <property type="molecule type" value="Genomic_DNA"/>
</dbReference>
<dbReference type="InterPro" id="IPR035979">
    <property type="entry name" value="RBD_domain_sf"/>
</dbReference>
<evidence type="ECO:0000259" key="6">
    <source>
        <dbReference type="PROSITE" id="PS50102"/>
    </source>
</evidence>
<reference evidence="7 9" key="1">
    <citation type="journal article" date="2014" name="BMC Genomics">
        <title>Genome sequence of Anopheles sinensis provides insight into genetics basis of mosquito competence for malaria parasites.</title>
        <authorList>
            <person name="Zhou D."/>
            <person name="Zhang D."/>
            <person name="Ding G."/>
            <person name="Shi L."/>
            <person name="Hou Q."/>
            <person name="Ye Y."/>
            <person name="Xu Y."/>
            <person name="Zhou H."/>
            <person name="Xiong C."/>
            <person name="Li S."/>
            <person name="Yu J."/>
            <person name="Hong S."/>
            <person name="Yu X."/>
            <person name="Zou P."/>
            <person name="Chen C."/>
            <person name="Chang X."/>
            <person name="Wang W."/>
            <person name="Lv Y."/>
            <person name="Sun Y."/>
            <person name="Ma L."/>
            <person name="Shen B."/>
            <person name="Zhu C."/>
        </authorList>
    </citation>
    <scope>NUCLEOTIDE SEQUENCE [LARGE SCALE GENOMIC DNA]</scope>
</reference>
<feature type="domain" description="RRM" evidence="6">
    <location>
        <begin position="8"/>
        <end position="83"/>
    </location>
</feature>
<accession>A0A084VXY6</accession>
<gene>
    <name evidence="7" type="ORF">ZHAS_00010597</name>
</gene>
<dbReference type="VEuPathDB" id="VectorBase:ASIS002405"/>
<feature type="compositionally biased region" description="Basic residues" evidence="5">
    <location>
        <begin position="201"/>
        <end position="210"/>
    </location>
</feature>
<dbReference type="PANTHER" id="PTHR48038">
    <property type="entry name" value="RIBONUCLEOPROTEIN RB97D"/>
    <property type="match status" value="1"/>
</dbReference>
<evidence type="ECO:0000256" key="5">
    <source>
        <dbReference type="SAM" id="MobiDB-lite"/>
    </source>
</evidence>
<sequence>MSRHPHDAKVYVGELGNNASKQDIEEAFGYYGPLRNVWVARNPPGFAFVEFEDARDAEDAATKRSSKNPISQPQRTQLDEAIERDSERERGKEVIVHRNFASAPFSSTRNINNCCNFRRRITHPPYAPYQRDGERGLRSRSPRSRSRELRTRSRSYSRSRSRDRRSRSKGTPKRSTQAARSVSRDVSKSPRRSSRSPASRSRSRSAKRSVSRSPSRSVLIDDVHLGELNV</sequence>
<name>A0A084VXY6_ANOSI</name>
<feature type="region of interest" description="Disordered" evidence="5">
    <location>
        <begin position="123"/>
        <end position="230"/>
    </location>
</feature>
<evidence type="ECO:0000256" key="2">
    <source>
        <dbReference type="ARBA" id="ARBA00022884"/>
    </source>
</evidence>
<evidence type="ECO:0000313" key="8">
    <source>
        <dbReference type="EnsemblMetazoa" id="ASIC010597-PA"/>
    </source>
</evidence>
<dbReference type="InterPro" id="IPR012677">
    <property type="entry name" value="Nucleotide-bd_a/b_plait_sf"/>
</dbReference>
<protein>
    <submittedName>
        <fullName evidence="8">RRM domain-containing protein</fullName>
    </submittedName>
</protein>
<dbReference type="STRING" id="74873.A0A084VXY6"/>
<dbReference type="PROSITE" id="PS50102">
    <property type="entry name" value="RRM"/>
    <property type="match status" value="1"/>
</dbReference>
<dbReference type="VEuPathDB" id="VectorBase:ASIC010597"/>
<dbReference type="EMBL" id="KE525226">
    <property type="protein sequence ID" value="KFB42830.1"/>
    <property type="molecule type" value="Genomic_DNA"/>
</dbReference>
<reference evidence="8" key="2">
    <citation type="submission" date="2020-05" db="UniProtKB">
        <authorList>
            <consortium name="EnsemblMetazoa"/>
        </authorList>
    </citation>
    <scope>IDENTIFICATION</scope>
</reference>
<feature type="compositionally biased region" description="Basic residues" evidence="5">
    <location>
        <begin position="152"/>
        <end position="172"/>
    </location>
</feature>
<dbReference type="PANTHER" id="PTHR48038:SF3">
    <property type="entry name" value="SPLICING FACTOR, ARGININE_SERINE-RICH 1-RELATED"/>
    <property type="match status" value="1"/>
</dbReference>